<gene>
    <name evidence="2" type="ORF">Poly51_29480</name>
</gene>
<dbReference type="SUPFAM" id="SSF51658">
    <property type="entry name" value="Xylose isomerase-like"/>
    <property type="match status" value="1"/>
</dbReference>
<dbReference type="PANTHER" id="PTHR12110">
    <property type="entry name" value="HYDROXYPYRUVATE ISOMERASE"/>
    <property type="match status" value="1"/>
</dbReference>
<protein>
    <submittedName>
        <fullName evidence="2">Xylose isomerase-like TIM barrel</fullName>
    </submittedName>
</protein>
<evidence type="ECO:0000313" key="3">
    <source>
        <dbReference type="Proteomes" id="UP000318288"/>
    </source>
</evidence>
<dbReference type="InterPro" id="IPR036237">
    <property type="entry name" value="Xyl_isomerase-like_sf"/>
</dbReference>
<sequence>MTNHPNQFPKLHNAAWPGVVGKGGEGDDPCIPLDEMLDMTAAAEVDGRKFDGVDIFLFDPHVSIDATDAELEALAESVRSRGLVIGSVVAPVWEPTGGGSAAGDPDQVEAFLTQVRKGCTIAKKLRELGVRPYGVVRLDTATSVADWVQDPQANQSKIADTLKAACDIAEEYDERLAAEGEICWGGMQSWRKMVDLLERVGHPERLGFQADMAHTLLYLLGYNAPEDAILPSDFDWNDKSKKAAALKELTHALRPWTIDFHVAQNDATVHGTGSHDKTGRHCLPNDPNGKLDIATDAGHWLRDEHGDVLTTCKHICWDGCMFPNDVMKKPDTWNSILSAMLSVQDAHGWNE</sequence>
<dbReference type="Pfam" id="PF01261">
    <property type="entry name" value="AP_endonuc_2"/>
    <property type="match status" value="1"/>
</dbReference>
<evidence type="ECO:0000313" key="2">
    <source>
        <dbReference type="EMBL" id="TWU57027.1"/>
    </source>
</evidence>
<dbReference type="AlphaFoldDB" id="A0A5C6F9B0"/>
<name>A0A5C6F9B0_9BACT</name>
<dbReference type="InterPro" id="IPR050312">
    <property type="entry name" value="IolE/XylAMocC-like"/>
</dbReference>
<organism evidence="2 3">
    <name type="scientific">Rubripirellula tenax</name>
    <dbReference type="NCBI Taxonomy" id="2528015"/>
    <lineage>
        <taxon>Bacteria</taxon>
        <taxon>Pseudomonadati</taxon>
        <taxon>Planctomycetota</taxon>
        <taxon>Planctomycetia</taxon>
        <taxon>Pirellulales</taxon>
        <taxon>Pirellulaceae</taxon>
        <taxon>Rubripirellula</taxon>
    </lineage>
</organism>
<dbReference type="Gene3D" id="3.20.20.150">
    <property type="entry name" value="Divalent-metal-dependent TIM barrel enzymes"/>
    <property type="match status" value="1"/>
</dbReference>
<dbReference type="RefSeq" id="WP_146458401.1">
    <property type="nucleotide sequence ID" value="NZ_SJPW01000003.1"/>
</dbReference>
<accession>A0A5C6F9B0</accession>
<comment type="caution">
    <text evidence="2">The sequence shown here is derived from an EMBL/GenBank/DDBJ whole genome shotgun (WGS) entry which is preliminary data.</text>
</comment>
<keyword evidence="2" id="KW-0413">Isomerase</keyword>
<dbReference type="Proteomes" id="UP000318288">
    <property type="component" value="Unassembled WGS sequence"/>
</dbReference>
<feature type="domain" description="Xylose isomerase-like TIM barrel" evidence="1">
    <location>
        <begin position="50"/>
        <end position="223"/>
    </location>
</feature>
<evidence type="ECO:0000259" key="1">
    <source>
        <dbReference type="Pfam" id="PF01261"/>
    </source>
</evidence>
<dbReference type="GO" id="GO:0016853">
    <property type="term" value="F:isomerase activity"/>
    <property type="evidence" value="ECO:0007669"/>
    <property type="project" value="UniProtKB-KW"/>
</dbReference>
<proteinExistence type="predicted"/>
<dbReference type="OrthoDB" id="179934at2"/>
<dbReference type="PANTHER" id="PTHR12110:SF21">
    <property type="entry name" value="XYLOSE ISOMERASE-LIKE TIM BARREL DOMAIN-CONTAINING PROTEIN"/>
    <property type="match status" value="1"/>
</dbReference>
<keyword evidence="3" id="KW-1185">Reference proteome</keyword>
<dbReference type="EMBL" id="SJPW01000003">
    <property type="protein sequence ID" value="TWU57027.1"/>
    <property type="molecule type" value="Genomic_DNA"/>
</dbReference>
<reference evidence="2 3" key="1">
    <citation type="submission" date="2019-02" db="EMBL/GenBank/DDBJ databases">
        <title>Deep-cultivation of Planctomycetes and their phenomic and genomic characterization uncovers novel biology.</title>
        <authorList>
            <person name="Wiegand S."/>
            <person name="Jogler M."/>
            <person name="Boedeker C."/>
            <person name="Pinto D."/>
            <person name="Vollmers J."/>
            <person name="Rivas-Marin E."/>
            <person name="Kohn T."/>
            <person name="Peeters S.H."/>
            <person name="Heuer A."/>
            <person name="Rast P."/>
            <person name="Oberbeckmann S."/>
            <person name="Bunk B."/>
            <person name="Jeske O."/>
            <person name="Meyerdierks A."/>
            <person name="Storesund J.E."/>
            <person name="Kallscheuer N."/>
            <person name="Luecker S."/>
            <person name="Lage O.M."/>
            <person name="Pohl T."/>
            <person name="Merkel B.J."/>
            <person name="Hornburger P."/>
            <person name="Mueller R.-W."/>
            <person name="Bruemmer F."/>
            <person name="Labrenz M."/>
            <person name="Spormann A.M."/>
            <person name="Op Den Camp H."/>
            <person name="Overmann J."/>
            <person name="Amann R."/>
            <person name="Jetten M.S.M."/>
            <person name="Mascher T."/>
            <person name="Medema M.H."/>
            <person name="Devos D.P."/>
            <person name="Kaster A.-K."/>
            <person name="Ovreas L."/>
            <person name="Rohde M."/>
            <person name="Galperin M.Y."/>
            <person name="Jogler C."/>
        </authorList>
    </citation>
    <scope>NUCLEOTIDE SEQUENCE [LARGE SCALE GENOMIC DNA]</scope>
    <source>
        <strain evidence="2 3">Poly51</strain>
    </source>
</reference>
<dbReference type="InterPro" id="IPR013022">
    <property type="entry name" value="Xyl_isomerase-like_TIM-brl"/>
</dbReference>